<protein>
    <submittedName>
        <fullName evidence="1">Cyp-like protein</fullName>
    </submittedName>
</protein>
<feature type="non-terminal residue" evidence="1">
    <location>
        <position position="1"/>
    </location>
</feature>
<dbReference type="GeneID" id="39576555"/>
<dbReference type="AlphaFoldDB" id="A0A3N2PV18"/>
<dbReference type="RefSeq" id="XP_028466158.1">
    <property type="nucleotide sequence ID" value="XM_028608077.1"/>
</dbReference>
<sequence>YFTSAGAPTYPIPPISFYNIKLKLSLIGSYFPANSTKPIPLAIVLLNSR</sequence>
<accession>A0A3N2PV18</accession>
<gene>
    <name evidence="1" type="ORF">SODALDRAFT_277590</name>
</gene>
<name>A0A3N2PV18_SODAK</name>
<dbReference type="Proteomes" id="UP000272025">
    <property type="component" value="Unassembled WGS sequence"/>
</dbReference>
<keyword evidence="2" id="KW-1185">Reference proteome</keyword>
<evidence type="ECO:0000313" key="1">
    <source>
        <dbReference type="EMBL" id="ROT38352.1"/>
    </source>
</evidence>
<proteinExistence type="predicted"/>
<dbReference type="OrthoDB" id="2306559at2759"/>
<evidence type="ECO:0000313" key="2">
    <source>
        <dbReference type="Proteomes" id="UP000272025"/>
    </source>
</evidence>
<reference evidence="1 2" key="1">
    <citation type="journal article" date="2018" name="Mol. Ecol.">
        <title>The obligate alkalophilic soda-lake fungus Sodiomyces alkalinus has shifted to a protein diet.</title>
        <authorList>
            <person name="Grum-Grzhimaylo A.A."/>
            <person name="Falkoski D.L."/>
            <person name="van den Heuvel J."/>
            <person name="Valero-Jimenez C.A."/>
            <person name="Min B."/>
            <person name="Choi I.G."/>
            <person name="Lipzen A."/>
            <person name="Daum C.G."/>
            <person name="Aanen D.K."/>
            <person name="Tsang A."/>
            <person name="Henrissat B."/>
            <person name="Bilanenko E.N."/>
            <person name="de Vries R.P."/>
            <person name="van Kan J.A.L."/>
            <person name="Grigoriev I.V."/>
            <person name="Debets A.J.M."/>
        </authorList>
    </citation>
    <scope>NUCLEOTIDE SEQUENCE [LARGE SCALE GENOMIC DNA]</scope>
    <source>
        <strain evidence="1 2">F11</strain>
    </source>
</reference>
<dbReference type="EMBL" id="ML119055">
    <property type="protein sequence ID" value="ROT38352.1"/>
    <property type="molecule type" value="Genomic_DNA"/>
</dbReference>
<organism evidence="1 2">
    <name type="scientific">Sodiomyces alkalinus (strain CBS 110278 / VKM F-3762 / F11)</name>
    <name type="common">Alkaliphilic filamentous fungus</name>
    <dbReference type="NCBI Taxonomy" id="1314773"/>
    <lineage>
        <taxon>Eukaryota</taxon>
        <taxon>Fungi</taxon>
        <taxon>Dikarya</taxon>
        <taxon>Ascomycota</taxon>
        <taxon>Pezizomycotina</taxon>
        <taxon>Sordariomycetes</taxon>
        <taxon>Hypocreomycetidae</taxon>
        <taxon>Glomerellales</taxon>
        <taxon>Plectosphaerellaceae</taxon>
        <taxon>Sodiomyces</taxon>
    </lineage>
</organism>